<comment type="subcellular location">
    <subcellularLocation>
        <location evidence="1">Cell outer membrane</location>
        <topology evidence="1">Multi-pass membrane protein</topology>
    </subcellularLocation>
</comment>
<evidence type="ECO:0000256" key="4">
    <source>
        <dbReference type="ARBA" id="ARBA00022692"/>
    </source>
</evidence>
<evidence type="ECO:0000256" key="7">
    <source>
        <dbReference type="ARBA" id="ARBA00023237"/>
    </source>
</evidence>
<sequence>MRKFVSIILALTLSAFAFSAGFQLNEHSSTYAAMGNAVVANARNASAIFYNPAGLTYLPGLNVSFNVSLVYPESHWESLDGSLRTDQKKHLNVLPAVYVTKQLNDRVTVGIGEFSQYGLQTDWPAGWPGTELADRTYIRTFYISPTVAFKLTDNFSIGIQANYVLSDVLITNQINFIDQFADVELSGDGDGWGGSFGFEWDVTDKFHIGGVFRSEVTIHYDGDADFDNVPTPFLPILYDGNIKAKVTLPQTWAIGFSYQYSKNLEIAAEWFHTDWSSYDKLEAVRTNGEVLKSVPKLWDNVDSYRIGIAYKWNDSFTFKFGYIYDENPAPDETVEPTLPDSDRNDYSVGMDWHFSKNLTISSYFMWVHFNDRRVVGNQSGFDGVYQTEAYLLGFGLDYRF</sequence>
<dbReference type="Gene3D" id="2.40.160.60">
    <property type="entry name" value="Outer membrane protein transport protein (OMPP1/FadL/TodX)"/>
    <property type="match status" value="1"/>
</dbReference>
<dbReference type="GO" id="GO:0015483">
    <property type="term" value="F:long-chain fatty acid transporting porin activity"/>
    <property type="evidence" value="ECO:0007669"/>
    <property type="project" value="TreeGrafter"/>
</dbReference>
<evidence type="ECO:0000256" key="1">
    <source>
        <dbReference type="ARBA" id="ARBA00004571"/>
    </source>
</evidence>
<accession>A0A7R6PEX9</accession>
<gene>
    <name evidence="9" type="ORF">TTHT_0907</name>
</gene>
<dbReference type="SUPFAM" id="SSF56935">
    <property type="entry name" value="Porins"/>
    <property type="match status" value="1"/>
</dbReference>
<feature type="signal peptide" evidence="8">
    <location>
        <begin position="1"/>
        <end position="19"/>
    </location>
</feature>
<evidence type="ECO:0000313" key="9">
    <source>
        <dbReference type="EMBL" id="BBB32463.1"/>
    </source>
</evidence>
<evidence type="ECO:0000256" key="3">
    <source>
        <dbReference type="ARBA" id="ARBA00022452"/>
    </source>
</evidence>
<dbReference type="KEGG" id="thyd:TTHT_0907"/>
<dbReference type="Proteomes" id="UP000595564">
    <property type="component" value="Chromosome"/>
</dbReference>
<dbReference type="Pfam" id="PF03349">
    <property type="entry name" value="Toluene_X"/>
    <property type="match status" value="1"/>
</dbReference>
<dbReference type="PANTHER" id="PTHR35093:SF8">
    <property type="entry name" value="OUTER MEMBRANE PROTEIN NMB0088-RELATED"/>
    <property type="match status" value="1"/>
</dbReference>
<dbReference type="EMBL" id="AP017470">
    <property type="protein sequence ID" value="BBB32463.1"/>
    <property type="molecule type" value="Genomic_DNA"/>
</dbReference>
<proteinExistence type="inferred from homology"/>
<feature type="chain" id="PRO_5032318135" evidence="8">
    <location>
        <begin position="20"/>
        <end position="400"/>
    </location>
</feature>
<evidence type="ECO:0000256" key="2">
    <source>
        <dbReference type="ARBA" id="ARBA00008163"/>
    </source>
</evidence>
<keyword evidence="5 8" id="KW-0732">Signal</keyword>
<evidence type="ECO:0000256" key="6">
    <source>
        <dbReference type="ARBA" id="ARBA00023136"/>
    </source>
</evidence>
<dbReference type="InterPro" id="IPR005017">
    <property type="entry name" value="OMPP1/FadL/TodX"/>
</dbReference>
<keyword evidence="4" id="KW-0812">Transmembrane</keyword>
<comment type="similarity">
    <text evidence="2">Belongs to the OmpP1/FadL family.</text>
</comment>
<reference evidence="9 10" key="1">
    <citation type="journal article" date="2012" name="Extremophiles">
        <title>Thermotomaculum hydrothermale gen. nov., sp. nov., a novel heterotrophic thermophile within the phylum Acidobacteria from a deep-sea hydrothermal vent chimney in the Southern Okinawa Trough.</title>
        <authorList>
            <person name="Izumi H."/>
            <person name="Nunoura T."/>
            <person name="Miyazaki M."/>
            <person name="Mino S."/>
            <person name="Toki T."/>
            <person name="Takai K."/>
            <person name="Sako Y."/>
            <person name="Sawabe T."/>
            <person name="Nakagawa S."/>
        </authorList>
    </citation>
    <scope>NUCLEOTIDE SEQUENCE [LARGE SCALE GENOMIC DNA]</scope>
    <source>
        <strain evidence="9 10">AC55</strain>
    </source>
</reference>
<keyword evidence="7" id="KW-0998">Cell outer membrane</keyword>
<evidence type="ECO:0000256" key="5">
    <source>
        <dbReference type="ARBA" id="ARBA00022729"/>
    </source>
</evidence>
<name>A0A7R6PEX9_9BACT</name>
<organism evidence="9 10">
    <name type="scientific">Thermotomaculum hydrothermale</name>
    <dbReference type="NCBI Taxonomy" id="981385"/>
    <lineage>
        <taxon>Bacteria</taxon>
        <taxon>Pseudomonadati</taxon>
        <taxon>Acidobacteriota</taxon>
        <taxon>Holophagae</taxon>
        <taxon>Thermotomaculales</taxon>
        <taxon>Thermotomaculaceae</taxon>
        <taxon>Thermotomaculum</taxon>
    </lineage>
</organism>
<dbReference type="GO" id="GO:0009279">
    <property type="term" value="C:cell outer membrane"/>
    <property type="evidence" value="ECO:0007669"/>
    <property type="project" value="UniProtKB-SubCell"/>
</dbReference>
<dbReference type="AlphaFoldDB" id="A0A7R6PEX9"/>
<keyword evidence="10" id="KW-1185">Reference proteome</keyword>
<dbReference type="PANTHER" id="PTHR35093">
    <property type="entry name" value="OUTER MEMBRANE PROTEIN NMB0088-RELATED"/>
    <property type="match status" value="1"/>
</dbReference>
<evidence type="ECO:0000313" key="10">
    <source>
        <dbReference type="Proteomes" id="UP000595564"/>
    </source>
</evidence>
<keyword evidence="6" id="KW-0472">Membrane</keyword>
<dbReference type="RefSeq" id="WP_201328814.1">
    <property type="nucleotide sequence ID" value="NZ_AP017470.1"/>
</dbReference>
<protein>
    <submittedName>
        <fullName evidence="9">Long-chain fatty acid transport protein</fullName>
    </submittedName>
</protein>
<keyword evidence="3" id="KW-1134">Transmembrane beta strand</keyword>
<evidence type="ECO:0000256" key="8">
    <source>
        <dbReference type="SAM" id="SignalP"/>
    </source>
</evidence>